<dbReference type="InParanoid" id="K5V9T7"/>
<evidence type="ECO:0000256" key="1">
    <source>
        <dbReference type="SAM" id="MobiDB-lite"/>
    </source>
</evidence>
<gene>
    <name evidence="2" type="ORF">PHACADRAFT_250237</name>
</gene>
<proteinExistence type="predicted"/>
<dbReference type="HOGENOM" id="CLU_591974_0_0_1"/>
<evidence type="ECO:0000313" key="2">
    <source>
        <dbReference type="EMBL" id="EKM59621.1"/>
    </source>
</evidence>
<dbReference type="KEGG" id="pco:PHACADRAFT_250237"/>
<feature type="region of interest" description="Disordered" evidence="1">
    <location>
        <begin position="19"/>
        <end position="79"/>
    </location>
</feature>
<organism evidence="2 3">
    <name type="scientific">Phanerochaete carnosa (strain HHB-10118-sp)</name>
    <name type="common">White-rot fungus</name>
    <name type="synonym">Peniophora carnosa</name>
    <dbReference type="NCBI Taxonomy" id="650164"/>
    <lineage>
        <taxon>Eukaryota</taxon>
        <taxon>Fungi</taxon>
        <taxon>Dikarya</taxon>
        <taxon>Basidiomycota</taxon>
        <taxon>Agaricomycotina</taxon>
        <taxon>Agaricomycetes</taxon>
        <taxon>Polyporales</taxon>
        <taxon>Phanerochaetaceae</taxon>
        <taxon>Phanerochaete</taxon>
    </lineage>
</organism>
<feature type="compositionally biased region" description="Polar residues" evidence="1">
    <location>
        <begin position="376"/>
        <end position="385"/>
    </location>
</feature>
<feature type="compositionally biased region" description="Polar residues" evidence="1">
    <location>
        <begin position="270"/>
        <end position="286"/>
    </location>
</feature>
<feature type="region of interest" description="Disordered" evidence="1">
    <location>
        <begin position="244"/>
        <end position="413"/>
    </location>
</feature>
<dbReference type="RefSeq" id="XP_007392179.1">
    <property type="nucleotide sequence ID" value="XM_007392117.1"/>
</dbReference>
<dbReference type="AlphaFoldDB" id="K5V9T7"/>
<dbReference type="EMBL" id="JH930469">
    <property type="protein sequence ID" value="EKM59621.1"/>
    <property type="molecule type" value="Genomic_DNA"/>
</dbReference>
<dbReference type="OrthoDB" id="2413468at2759"/>
<feature type="compositionally biased region" description="Low complexity" evidence="1">
    <location>
        <begin position="251"/>
        <end position="261"/>
    </location>
</feature>
<name>K5V9T7_PHACS</name>
<keyword evidence="3" id="KW-1185">Reference proteome</keyword>
<sequence>MDLRRENSWVSLREINVASSPNGEAQCLPEKNHSPPHSPEIHLSPLPPLPPPKTSKSLGVEDVRTLSSGSSSGNPFKTTFNNLRRFSALPRTPSSLSIKSLSKTSSSTPKTSREPSPVPALTPKISPRPKIINPNPPALIGRDILVMKFTHERAQAYAQKIRELSMCDPGLREWITVTMTRGSARDRVIRKQAEPDISPEFGARTQPWHVASGSVDSEVTFPRRADAYHATDLTMRADEEILPISPPSSLPYPSLVTSPPSRFTPPLSPISPSTRTYQIPLSSGTSAPHRAGFFASISRRASLRKGPPSPPRVPKKLIQTSPPPPPARPVQVNSAPSVRGGPRALPNRLGRSKTVSTSPPEVHLKHQPHQAPPVTLTRSETTSTHRQSESAVHRPSLLRRSVAPPPPTLSGPEFERQLEELSALLPHADKDVLAGYLRRAGENILAIGQYLEDDKNGSLRHD</sequence>
<evidence type="ECO:0000313" key="3">
    <source>
        <dbReference type="Proteomes" id="UP000008370"/>
    </source>
</evidence>
<accession>K5V9T7</accession>
<feature type="compositionally biased region" description="Low complexity" evidence="1">
    <location>
        <begin position="94"/>
        <end position="110"/>
    </location>
</feature>
<feature type="region of interest" description="Disordered" evidence="1">
    <location>
        <begin position="94"/>
        <end position="134"/>
    </location>
</feature>
<feature type="compositionally biased region" description="Polar residues" evidence="1">
    <location>
        <begin position="65"/>
        <end position="79"/>
    </location>
</feature>
<evidence type="ECO:0008006" key="4">
    <source>
        <dbReference type="Google" id="ProtNLM"/>
    </source>
</evidence>
<dbReference type="GeneID" id="18914872"/>
<reference evidence="2 3" key="1">
    <citation type="journal article" date="2012" name="BMC Genomics">
        <title>Comparative genomics of the white-rot fungi, Phanerochaete carnosa and P. chrysosporium, to elucidate the genetic basis of the distinct wood types they colonize.</title>
        <authorList>
            <person name="Suzuki H."/>
            <person name="MacDonald J."/>
            <person name="Syed K."/>
            <person name="Salamov A."/>
            <person name="Hori C."/>
            <person name="Aerts A."/>
            <person name="Henrissat B."/>
            <person name="Wiebenga A."/>
            <person name="vanKuyk P.A."/>
            <person name="Barry K."/>
            <person name="Lindquist E."/>
            <person name="LaButti K."/>
            <person name="Lapidus A."/>
            <person name="Lucas S."/>
            <person name="Coutinho P."/>
            <person name="Gong Y."/>
            <person name="Samejima M."/>
            <person name="Mahadevan R."/>
            <person name="Abou-Zaid M."/>
            <person name="de Vries R.P."/>
            <person name="Igarashi K."/>
            <person name="Yadav J.S."/>
            <person name="Grigoriev I.V."/>
            <person name="Master E.R."/>
        </authorList>
    </citation>
    <scope>NUCLEOTIDE SEQUENCE [LARGE SCALE GENOMIC DNA]</scope>
    <source>
        <strain evidence="2 3">HHB-10118-sp</strain>
    </source>
</reference>
<dbReference type="Proteomes" id="UP000008370">
    <property type="component" value="Unassembled WGS sequence"/>
</dbReference>
<protein>
    <recommendedName>
        <fullName evidence="4">CUE domain-containing protein</fullName>
    </recommendedName>
</protein>